<dbReference type="OrthoDB" id="5356769at2759"/>
<organism evidence="1 2">
    <name type="scientific">Decorospora gaudefroyi</name>
    <dbReference type="NCBI Taxonomy" id="184978"/>
    <lineage>
        <taxon>Eukaryota</taxon>
        <taxon>Fungi</taxon>
        <taxon>Dikarya</taxon>
        <taxon>Ascomycota</taxon>
        <taxon>Pezizomycotina</taxon>
        <taxon>Dothideomycetes</taxon>
        <taxon>Pleosporomycetidae</taxon>
        <taxon>Pleosporales</taxon>
        <taxon>Pleosporineae</taxon>
        <taxon>Pleosporaceae</taxon>
        <taxon>Decorospora</taxon>
    </lineage>
</organism>
<proteinExistence type="predicted"/>
<keyword evidence="2" id="KW-1185">Reference proteome</keyword>
<name>A0A6A5K6C4_9PLEO</name>
<reference evidence="1" key="1">
    <citation type="submission" date="2020-01" db="EMBL/GenBank/DDBJ databases">
        <authorList>
            <consortium name="DOE Joint Genome Institute"/>
            <person name="Haridas S."/>
            <person name="Albert R."/>
            <person name="Binder M."/>
            <person name="Bloem J."/>
            <person name="Labutti K."/>
            <person name="Salamov A."/>
            <person name="Andreopoulos B."/>
            <person name="Baker S.E."/>
            <person name="Barry K."/>
            <person name="Bills G."/>
            <person name="Bluhm B.H."/>
            <person name="Cannon C."/>
            <person name="Castanera R."/>
            <person name="Culley D.E."/>
            <person name="Daum C."/>
            <person name="Ezra D."/>
            <person name="Gonzalez J.B."/>
            <person name="Henrissat B."/>
            <person name="Kuo A."/>
            <person name="Liang C."/>
            <person name="Lipzen A."/>
            <person name="Lutzoni F."/>
            <person name="Magnuson J."/>
            <person name="Mondo S."/>
            <person name="Nolan M."/>
            <person name="Ohm R."/>
            <person name="Pangilinan J."/>
            <person name="Park H.-J."/>
            <person name="Ramirez L."/>
            <person name="Alfaro M."/>
            <person name="Sun H."/>
            <person name="Tritt A."/>
            <person name="Yoshinaga Y."/>
            <person name="Zwiers L.-H."/>
            <person name="Turgeon B.G."/>
            <person name="Goodwin S.B."/>
            <person name="Spatafora J.W."/>
            <person name="Crous P.W."/>
            <person name="Grigoriev I.V."/>
        </authorList>
    </citation>
    <scope>NUCLEOTIDE SEQUENCE</scope>
    <source>
        <strain evidence="1">P77</strain>
    </source>
</reference>
<evidence type="ECO:0000313" key="2">
    <source>
        <dbReference type="Proteomes" id="UP000800040"/>
    </source>
</evidence>
<protein>
    <submittedName>
        <fullName evidence="1">Uncharacterized protein</fullName>
    </submittedName>
</protein>
<gene>
    <name evidence="1" type="ORF">BDW02DRAFT_581282</name>
</gene>
<dbReference type="AlphaFoldDB" id="A0A6A5K6C4"/>
<evidence type="ECO:0000313" key="1">
    <source>
        <dbReference type="EMBL" id="KAF1832359.1"/>
    </source>
</evidence>
<sequence>MDYYRCSTEDLCREARRRGFENLGTRDQVGESLKQDDDARESEATTVATAKHSCFVPQALNLSRTAEFGATVPTDQLLNEKIVYWTMNTFFSTLQLFFESGRSCTIDGGQLPNATIGLDPALRFKLTDPTHEEDGCVVNSILPRRFPLSGTGLVIKQALVAQRTSISVLAPDSSSSKQARIVTEVHTVVGLRLKGMERMAYVWAKRPAVSEQRTWGDVRVAGLRDDIPIPFVGVSGRGMKPGGQSTVVVKESLIAPQGPQCSRSQD</sequence>
<dbReference type="Proteomes" id="UP000800040">
    <property type="component" value="Unassembled WGS sequence"/>
</dbReference>
<dbReference type="EMBL" id="ML975340">
    <property type="protein sequence ID" value="KAF1832359.1"/>
    <property type="molecule type" value="Genomic_DNA"/>
</dbReference>
<accession>A0A6A5K6C4</accession>